<reference evidence="2" key="1">
    <citation type="submission" date="2017-01" db="EMBL/GenBank/DDBJ databases">
        <title>Komagataeibacter sp. MSKU9 whole genome sequencing project.</title>
        <authorList>
            <person name="Matsutani M."/>
            <person name="Naloka K."/>
            <person name="Theeragool G."/>
            <person name="Yakushi T."/>
            <person name="Matsushita K."/>
        </authorList>
    </citation>
    <scope>NUCLEOTIDE SEQUENCE [LARGE SCALE GENOMIC DNA]</scope>
    <source>
        <strain evidence="2">MSKU9</strain>
    </source>
</reference>
<evidence type="ECO:0000313" key="2">
    <source>
        <dbReference type="Proteomes" id="UP000315095"/>
    </source>
</evidence>
<evidence type="ECO:0000313" key="1">
    <source>
        <dbReference type="EMBL" id="GCE85219.1"/>
    </source>
</evidence>
<gene>
    <name evidence="1" type="ORF">MSKU9_3360</name>
</gene>
<dbReference type="EMBL" id="BDLU01000075">
    <property type="protein sequence ID" value="GCE85219.1"/>
    <property type="molecule type" value="Genomic_DNA"/>
</dbReference>
<name>A0A4P5NU96_9PROT</name>
<proteinExistence type="predicted"/>
<keyword evidence="2" id="KW-1185">Reference proteome</keyword>
<comment type="caution">
    <text evidence="1">The sequence shown here is derived from an EMBL/GenBank/DDBJ whole genome shotgun (WGS) entry which is preliminary data.</text>
</comment>
<accession>A0A4P5NU96</accession>
<protein>
    <submittedName>
        <fullName evidence="1">Uncharacterized protein</fullName>
    </submittedName>
</protein>
<sequence length="88" mass="8993">MIPVPVHRALAGCGCLGDGVLGGGWQRTEGRQGKSSARSGLHVVGLIGEFVLSPRSPCGSSGSFPNLFKAPGAVRGEVERRAGHGDAR</sequence>
<dbReference type="AlphaFoldDB" id="A0A4P5NU96"/>
<dbReference type="Proteomes" id="UP000315095">
    <property type="component" value="Unassembled WGS sequence"/>
</dbReference>
<organism evidence="1 2">
    <name type="scientific">Komagataeibacter diospyri</name>
    <dbReference type="NCBI Taxonomy" id="1932662"/>
    <lineage>
        <taxon>Bacteria</taxon>
        <taxon>Pseudomonadati</taxon>
        <taxon>Pseudomonadota</taxon>
        <taxon>Alphaproteobacteria</taxon>
        <taxon>Acetobacterales</taxon>
        <taxon>Acetobacteraceae</taxon>
        <taxon>Komagataeibacter</taxon>
    </lineage>
</organism>